<dbReference type="PANTHER" id="PTHR43084:SF1">
    <property type="entry name" value="PERSULFIDE DIOXYGENASE ETHE1, MITOCHONDRIAL"/>
    <property type="match status" value="1"/>
</dbReference>
<dbReference type="InterPro" id="IPR036873">
    <property type="entry name" value="Rhodanese-like_dom_sf"/>
</dbReference>
<dbReference type="InterPro" id="IPR036866">
    <property type="entry name" value="RibonucZ/Hydroxyglut_hydro"/>
</dbReference>
<organism evidence="3 4">
    <name type="scientific">Actinomadura fulvescens</name>
    <dbReference type="NCBI Taxonomy" id="46160"/>
    <lineage>
        <taxon>Bacteria</taxon>
        <taxon>Bacillati</taxon>
        <taxon>Actinomycetota</taxon>
        <taxon>Actinomycetes</taxon>
        <taxon>Streptosporangiales</taxon>
        <taxon>Thermomonosporaceae</taxon>
        <taxon>Actinomadura</taxon>
    </lineage>
</organism>
<dbReference type="PROSITE" id="PS50206">
    <property type="entry name" value="RHODANESE_3"/>
    <property type="match status" value="2"/>
</dbReference>
<accession>A0ABP6D6P6</accession>
<evidence type="ECO:0000313" key="4">
    <source>
        <dbReference type="Proteomes" id="UP001501509"/>
    </source>
</evidence>
<dbReference type="InterPro" id="IPR001279">
    <property type="entry name" value="Metallo-B-lactamas"/>
</dbReference>
<dbReference type="CDD" id="cd00158">
    <property type="entry name" value="RHOD"/>
    <property type="match status" value="2"/>
</dbReference>
<dbReference type="Gene3D" id="3.40.250.10">
    <property type="entry name" value="Rhodanese-like domain"/>
    <property type="match status" value="2"/>
</dbReference>
<feature type="domain" description="Rhodanese" evidence="2">
    <location>
        <begin position="375"/>
        <end position="458"/>
    </location>
</feature>
<comment type="caution">
    <text evidence="3">The sequence shown here is derived from an EMBL/GenBank/DDBJ whole genome shotgun (WGS) entry which is preliminary data.</text>
</comment>
<evidence type="ECO:0000313" key="3">
    <source>
        <dbReference type="EMBL" id="GAA2637263.1"/>
    </source>
</evidence>
<dbReference type="SMART" id="SM00450">
    <property type="entry name" value="RHOD"/>
    <property type="match status" value="2"/>
</dbReference>
<dbReference type="EMBL" id="BAAATD010000022">
    <property type="protein sequence ID" value="GAA2637263.1"/>
    <property type="molecule type" value="Genomic_DNA"/>
</dbReference>
<feature type="domain" description="Rhodanese" evidence="2">
    <location>
        <begin position="276"/>
        <end position="367"/>
    </location>
</feature>
<dbReference type="InterPro" id="IPR001307">
    <property type="entry name" value="Thiosulphate_STrfase_CS"/>
</dbReference>
<dbReference type="PANTHER" id="PTHR43084">
    <property type="entry name" value="PERSULFIDE DIOXYGENASE ETHE1"/>
    <property type="match status" value="1"/>
</dbReference>
<name>A0ABP6D6P6_9ACTN</name>
<keyword evidence="4" id="KW-1185">Reference proteome</keyword>
<sequence length="477" mass="49807">MSGEMSGQEPRSPAISLVSALVDEGLGNSAYLVDLGDGRALAVDPPRDVRGLRAQADRARLRIAFVADTHLHADFLSGARQLAADTGAQVLASAAGRRAFDHTRLADEDEADLGGLTMRALATPGHTDEHLAFLLLDGPRPLGVFTGGSLIVGAAARTDLLGPGRTEELARAQYASLQRLATLPDHVAVWPTHGAGSFCSAPPGADRTSTIGAEKASNPLLAAPDADTFAARLIDSLGSYAAYFDRLTELNRRGPQILTGPPALAPLPVDQTRALLADGAVVVDVRPVADFAAGHLPGALSNPLRPQFGTWLGWLTDPATPIVIVRDPDQDPADITWQALTIGHENLVGELAGGVTAWRAAGHPLHSLGLTDAAHIGERPIVDVRQDAEYAAGHVPGAVHVELGDLPAHAADLDRRPYVVMCGHGERAATAASLLARAGHRDLAILAGGPDDWAKATERALNQGQLEGPEQGLELGR</sequence>
<dbReference type="InterPro" id="IPR001763">
    <property type="entry name" value="Rhodanese-like_dom"/>
</dbReference>
<proteinExistence type="predicted"/>
<dbReference type="SUPFAM" id="SSF52821">
    <property type="entry name" value="Rhodanese/Cell cycle control phosphatase"/>
    <property type="match status" value="2"/>
</dbReference>
<dbReference type="SMART" id="SM00849">
    <property type="entry name" value="Lactamase_B"/>
    <property type="match status" value="1"/>
</dbReference>
<dbReference type="InterPro" id="IPR044528">
    <property type="entry name" value="POD-like_MBL-fold"/>
</dbReference>
<gene>
    <name evidence="3" type="ORF">GCM10010411_90850</name>
</gene>
<dbReference type="Proteomes" id="UP001501509">
    <property type="component" value="Unassembled WGS sequence"/>
</dbReference>
<dbReference type="CDD" id="cd07724">
    <property type="entry name" value="POD-like_MBL-fold"/>
    <property type="match status" value="1"/>
</dbReference>
<reference evidence="4" key="1">
    <citation type="journal article" date="2019" name="Int. J. Syst. Evol. Microbiol.">
        <title>The Global Catalogue of Microorganisms (GCM) 10K type strain sequencing project: providing services to taxonomists for standard genome sequencing and annotation.</title>
        <authorList>
            <consortium name="The Broad Institute Genomics Platform"/>
            <consortium name="The Broad Institute Genome Sequencing Center for Infectious Disease"/>
            <person name="Wu L."/>
            <person name="Ma J."/>
        </authorList>
    </citation>
    <scope>NUCLEOTIDE SEQUENCE [LARGE SCALE GENOMIC DNA]</scope>
    <source>
        <strain evidence="4">JCM 6833</strain>
    </source>
</reference>
<protein>
    <submittedName>
        <fullName evidence="3">MBL fold metallo-hydrolase</fullName>
    </submittedName>
</protein>
<dbReference type="SUPFAM" id="SSF56281">
    <property type="entry name" value="Metallo-hydrolase/oxidoreductase"/>
    <property type="match status" value="1"/>
</dbReference>
<evidence type="ECO:0000259" key="2">
    <source>
        <dbReference type="PROSITE" id="PS50206"/>
    </source>
</evidence>
<evidence type="ECO:0000256" key="1">
    <source>
        <dbReference type="ARBA" id="ARBA00022723"/>
    </source>
</evidence>
<dbReference type="Gene3D" id="3.60.15.10">
    <property type="entry name" value="Ribonuclease Z/Hydroxyacylglutathione hydrolase-like"/>
    <property type="match status" value="1"/>
</dbReference>
<dbReference type="PROSITE" id="PS00380">
    <property type="entry name" value="RHODANESE_1"/>
    <property type="match status" value="1"/>
</dbReference>
<dbReference type="Pfam" id="PF00581">
    <property type="entry name" value="Rhodanese"/>
    <property type="match status" value="2"/>
</dbReference>
<keyword evidence="1" id="KW-0479">Metal-binding</keyword>
<dbReference type="InterPro" id="IPR051682">
    <property type="entry name" value="Mito_Persulfide_Diox"/>
</dbReference>
<dbReference type="RefSeq" id="WP_344549003.1">
    <property type="nucleotide sequence ID" value="NZ_BAAATD010000022.1"/>
</dbReference>